<dbReference type="SMART" id="SM00855">
    <property type="entry name" value="PGAM"/>
    <property type="match status" value="1"/>
</dbReference>
<dbReference type="InterPro" id="IPR050275">
    <property type="entry name" value="PGM_Phosphatase"/>
</dbReference>
<dbReference type="GO" id="GO:0016791">
    <property type="term" value="F:phosphatase activity"/>
    <property type="evidence" value="ECO:0007669"/>
    <property type="project" value="TreeGrafter"/>
</dbReference>
<dbReference type="Pfam" id="PF00300">
    <property type="entry name" value="His_Phos_1"/>
    <property type="match status" value="1"/>
</dbReference>
<dbReference type="RefSeq" id="XP_033585020.1">
    <property type="nucleotide sequence ID" value="XM_033735017.1"/>
</dbReference>
<dbReference type="Proteomes" id="UP000799767">
    <property type="component" value="Unassembled WGS sequence"/>
</dbReference>
<dbReference type="Gene3D" id="3.40.50.1240">
    <property type="entry name" value="Phosphoglycerate mutase-like"/>
    <property type="match status" value="1"/>
</dbReference>
<dbReference type="PANTHER" id="PTHR48100">
    <property type="entry name" value="BROAD-SPECIFICITY PHOSPHATASE YOR283W-RELATED"/>
    <property type="match status" value="1"/>
</dbReference>
<dbReference type="EMBL" id="MU001651">
    <property type="protein sequence ID" value="KAF2478450.1"/>
    <property type="molecule type" value="Genomic_DNA"/>
</dbReference>
<dbReference type="OrthoDB" id="496981at2759"/>
<sequence>MPPTLHLVRHGEGEHNVEPTIENRQIRDPSLTQAAVTRCQGFNNTFPDYVHIDLVCASPLRRTIQTAKYCFADRIPKTTSERILLIPLNQEVTDQPCDTGSSATMIEKEFGDLVDTSMLESDWNGKKGIYAATTDGLAARSKALRKWLYNRPEKNIVVVGHGAFFDFVLGANAYDVLKPGYKSSWKHRQWRTYTFSVGADGPLVEEKQSVARRSVLES</sequence>
<dbReference type="InterPro" id="IPR013078">
    <property type="entry name" value="His_Pase_superF_clade-1"/>
</dbReference>
<dbReference type="PROSITE" id="PS00175">
    <property type="entry name" value="PG_MUTASE"/>
    <property type="match status" value="1"/>
</dbReference>
<evidence type="ECO:0000313" key="1">
    <source>
        <dbReference type="EMBL" id="KAF2478450.1"/>
    </source>
</evidence>
<dbReference type="AlphaFoldDB" id="A0A6A6PEV2"/>
<dbReference type="PANTHER" id="PTHR48100:SF54">
    <property type="entry name" value="PHOSPHATASE SPAC5H10.03-RELATED"/>
    <property type="match status" value="1"/>
</dbReference>
<proteinExistence type="predicted"/>
<organism evidence="1 2">
    <name type="scientific">Neohortaea acidophila</name>
    <dbReference type="NCBI Taxonomy" id="245834"/>
    <lineage>
        <taxon>Eukaryota</taxon>
        <taxon>Fungi</taxon>
        <taxon>Dikarya</taxon>
        <taxon>Ascomycota</taxon>
        <taxon>Pezizomycotina</taxon>
        <taxon>Dothideomycetes</taxon>
        <taxon>Dothideomycetidae</taxon>
        <taxon>Mycosphaerellales</taxon>
        <taxon>Teratosphaeriaceae</taxon>
        <taxon>Neohortaea</taxon>
    </lineage>
</organism>
<dbReference type="SUPFAM" id="SSF53254">
    <property type="entry name" value="Phosphoglycerate mutase-like"/>
    <property type="match status" value="1"/>
</dbReference>
<reference evidence="1" key="1">
    <citation type="journal article" date="2020" name="Stud. Mycol.">
        <title>101 Dothideomycetes genomes: a test case for predicting lifestyles and emergence of pathogens.</title>
        <authorList>
            <person name="Haridas S."/>
            <person name="Albert R."/>
            <person name="Binder M."/>
            <person name="Bloem J."/>
            <person name="Labutti K."/>
            <person name="Salamov A."/>
            <person name="Andreopoulos B."/>
            <person name="Baker S."/>
            <person name="Barry K."/>
            <person name="Bills G."/>
            <person name="Bluhm B."/>
            <person name="Cannon C."/>
            <person name="Castanera R."/>
            <person name="Culley D."/>
            <person name="Daum C."/>
            <person name="Ezra D."/>
            <person name="Gonzalez J."/>
            <person name="Henrissat B."/>
            <person name="Kuo A."/>
            <person name="Liang C."/>
            <person name="Lipzen A."/>
            <person name="Lutzoni F."/>
            <person name="Magnuson J."/>
            <person name="Mondo S."/>
            <person name="Nolan M."/>
            <person name="Ohm R."/>
            <person name="Pangilinan J."/>
            <person name="Park H.-J."/>
            <person name="Ramirez L."/>
            <person name="Alfaro M."/>
            <person name="Sun H."/>
            <person name="Tritt A."/>
            <person name="Yoshinaga Y."/>
            <person name="Zwiers L.-H."/>
            <person name="Turgeon B."/>
            <person name="Goodwin S."/>
            <person name="Spatafora J."/>
            <person name="Crous P."/>
            <person name="Grigoriev I."/>
        </authorList>
    </citation>
    <scope>NUCLEOTIDE SEQUENCE</scope>
    <source>
        <strain evidence="1">CBS 113389</strain>
    </source>
</reference>
<accession>A0A6A6PEV2</accession>
<dbReference type="InterPro" id="IPR001345">
    <property type="entry name" value="PG/BPGM_mutase_AS"/>
</dbReference>
<protein>
    <submittedName>
        <fullName evidence="1">Histidine phosphatase superfamily</fullName>
    </submittedName>
</protein>
<dbReference type="GO" id="GO:0005737">
    <property type="term" value="C:cytoplasm"/>
    <property type="evidence" value="ECO:0007669"/>
    <property type="project" value="TreeGrafter"/>
</dbReference>
<keyword evidence="2" id="KW-1185">Reference proteome</keyword>
<name>A0A6A6PEV2_9PEZI</name>
<gene>
    <name evidence="1" type="ORF">BDY17DRAFT_306282</name>
</gene>
<dbReference type="InterPro" id="IPR029033">
    <property type="entry name" value="His_PPase_superfam"/>
</dbReference>
<dbReference type="GeneID" id="54476019"/>
<dbReference type="CDD" id="cd07067">
    <property type="entry name" value="HP_PGM_like"/>
    <property type="match status" value="1"/>
</dbReference>
<evidence type="ECO:0000313" key="2">
    <source>
        <dbReference type="Proteomes" id="UP000799767"/>
    </source>
</evidence>